<organism evidence="3 4">
    <name type="scientific">Lophium mytilinum</name>
    <dbReference type="NCBI Taxonomy" id="390894"/>
    <lineage>
        <taxon>Eukaryota</taxon>
        <taxon>Fungi</taxon>
        <taxon>Dikarya</taxon>
        <taxon>Ascomycota</taxon>
        <taxon>Pezizomycotina</taxon>
        <taxon>Dothideomycetes</taxon>
        <taxon>Pleosporomycetidae</taxon>
        <taxon>Mytilinidiales</taxon>
        <taxon>Mytilinidiaceae</taxon>
        <taxon>Lophium</taxon>
    </lineage>
</organism>
<reference evidence="3" key="1">
    <citation type="journal article" date="2020" name="Stud. Mycol.">
        <title>101 Dothideomycetes genomes: a test case for predicting lifestyles and emergence of pathogens.</title>
        <authorList>
            <person name="Haridas S."/>
            <person name="Albert R."/>
            <person name="Binder M."/>
            <person name="Bloem J."/>
            <person name="Labutti K."/>
            <person name="Salamov A."/>
            <person name="Andreopoulos B."/>
            <person name="Baker S."/>
            <person name="Barry K."/>
            <person name="Bills G."/>
            <person name="Bluhm B."/>
            <person name="Cannon C."/>
            <person name="Castanera R."/>
            <person name="Culley D."/>
            <person name="Daum C."/>
            <person name="Ezra D."/>
            <person name="Gonzalez J."/>
            <person name="Henrissat B."/>
            <person name="Kuo A."/>
            <person name="Liang C."/>
            <person name="Lipzen A."/>
            <person name="Lutzoni F."/>
            <person name="Magnuson J."/>
            <person name="Mondo S."/>
            <person name="Nolan M."/>
            <person name="Ohm R."/>
            <person name="Pangilinan J."/>
            <person name="Park H.-J."/>
            <person name="Ramirez L."/>
            <person name="Alfaro M."/>
            <person name="Sun H."/>
            <person name="Tritt A."/>
            <person name="Yoshinaga Y."/>
            <person name="Zwiers L.-H."/>
            <person name="Turgeon B."/>
            <person name="Goodwin S."/>
            <person name="Spatafora J."/>
            <person name="Crous P."/>
            <person name="Grigoriev I."/>
        </authorList>
    </citation>
    <scope>NUCLEOTIDE SEQUENCE</scope>
    <source>
        <strain evidence="3">CBS 269.34</strain>
    </source>
</reference>
<evidence type="ECO:0000256" key="1">
    <source>
        <dbReference type="ARBA" id="ARBA00022737"/>
    </source>
</evidence>
<sequence>MGLERMQDKMEQWLQAPDPSTNYNKALQQRHEGSGSWLLESSNFAKWKTQRNSFLWLFGIPGCGKTILSSTVIRHIEEVKSSKSLLYFYFDFNDTNKQTLGNMVRSFISQLYYKWEDTRTQLESLFAACSDGRDQPTCEKLCKTLLDMLQLVDEVWIVLDALDECSTRSGNPTEGLLSWITGLRNPEHGNVHLIVTSRLEEDIKSEICEWVHKDNLMPLRGDSITADIRAYVRTRIREDKGLKRWRSRPEVQNDMETRLMEKADGMFRWAACQVDALVECLDYDDLQDALESLPDTLDETYARILKAIPPRHKPKAIRILQFLSFSERPLRIKELVDAIAVHPKAEPHFDCKWRMPNPQEIARYCSSLVAVVTTKARRKNEDDEDEKDRENLELRLAHFSVKDYLTSTRVQGNFAQAFQEAAARSSIATVCVAYLLDMDQTLSMHELI</sequence>
<dbReference type="InterPro" id="IPR056884">
    <property type="entry name" value="NPHP3-like_N"/>
</dbReference>
<feature type="domain" description="Nephrocystin 3-like N-terminal" evidence="2">
    <location>
        <begin position="33"/>
        <end position="198"/>
    </location>
</feature>
<keyword evidence="1" id="KW-0677">Repeat</keyword>
<evidence type="ECO:0000313" key="4">
    <source>
        <dbReference type="Proteomes" id="UP000799750"/>
    </source>
</evidence>
<dbReference type="InterPro" id="IPR027417">
    <property type="entry name" value="P-loop_NTPase"/>
</dbReference>
<dbReference type="Gene3D" id="3.40.50.300">
    <property type="entry name" value="P-loop containing nucleotide triphosphate hydrolases"/>
    <property type="match status" value="1"/>
</dbReference>
<keyword evidence="4" id="KW-1185">Reference proteome</keyword>
<accession>A0A6A6QW85</accession>
<dbReference type="Pfam" id="PF24883">
    <property type="entry name" value="NPHP3_N"/>
    <property type="match status" value="1"/>
</dbReference>
<dbReference type="OrthoDB" id="1577640at2759"/>
<feature type="non-terminal residue" evidence="3">
    <location>
        <position position="448"/>
    </location>
</feature>
<protein>
    <recommendedName>
        <fullName evidence="2">Nephrocystin 3-like N-terminal domain-containing protein</fullName>
    </recommendedName>
</protein>
<dbReference type="AlphaFoldDB" id="A0A6A6QW85"/>
<dbReference type="PANTHER" id="PTHR10039:SF16">
    <property type="entry name" value="GPI INOSITOL-DEACYLASE"/>
    <property type="match status" value="1"/>
</dbReference>
<gene>
    <name evidence="3" type="ORF">BU16DRAFT_609515</name>
</gene>
<name>A0A6A6QW85_9PEZI</name>
<dbReference type="PANTHER" id="PTHR10039">
    <property type="entry name" value="AMELOGENIN"/>
    <property type="match status" value="1"/>
</dbReference>
<dbReference type="Proteomes" id="UP000799750">
    <property type="component" value="Unassembled WGS sequence"/>
</dbReference>
<evidence type="ECO:0000313" key="3">
    <source>
        <dbReference type="EMBL" id="KAF2496459.1"/>
    </source>
</evidence>
<proteinExistence type="predicted"/>
<dbReference type="SUPFAM" id="SSF52540">
    <property type="entry name" value="P-loop containing nucleoside triphosphate hydrolases"/>
    <property type="match status" value="1"/>
</dbReference>
<dbReference type="EMBL" id="MU004188">
    <property type="protein sequence ID" value="KAF2496459.1"/>
    <property type="molecule type" value="Genomic_DNA"/>
</dbReference>
<evidence type="ECO:0000259" key="2">
    <source>
        <dbReference type="Pfam" id="PF24883"/>
    </source>
</evidence>